<accession>A0AAW6WCU0</accession>
<evidence type="ECO:0000313" key="2">
    <source>
        <dbReference type="Proteomes" id="UP001173223"/>
    </source>
</evidence>
<proteinExistence type="predicted"/>
<protein>
    <submittedName>
        <fullName evidence="1">Uncharacterized protein</fullName>
    </submittedName>
</protein>
<dbReference type="EMBL" id="JAMGTK010000016">
    <property type="protein sequence ID" value="MDK4512465.1"/>
    <property type="molecule type" value="Genomic_DNA"/>
</dbReference>
<comment type="caution">
    <text evidence="1">The sequence shown here is derived from an EMBL/GenBank/DDBJ whole genome shotgun (WGS) entry which is preliminary data.</text>
</comment>
<gene>
    <name evidence="1" type="ORF">MWG07_09415</name>
</gene>
<evidence type="ECO:0000313" key="1">
    <source>
        <dbReference type="EMBL" id="MDK4512465.1"/>
    </source>
</evidence>
<organism evidence="1 2">
    <name type="scientific">Fusobacterium necrophorum</name>
    <dbReference type="NCBI Taxonomy" id="859"/>
    <lineage>
        <taxon>Bacteria</taxon>
        <taxon>Fusobacteriati</taxon>
        <taxon>Fusobacteriota</taxon>
        <taxon>Fusobacteriia</taxon>
        <taxon>Fusobacteriales</taxon>
        <taxon>Fusobacteriaceae</taxon>
        <taxon>Fusobacterium</taxon>
    </lineage>
</organism>
<sequence length="306" mass="34420">MKKRVKVFQAGNYPQGNYSKEKVNEIFGTAGRVDGIYAHTSKWAEKGEEPLKVAEFSDFKVTNGVVTALVEFNEKGQGYFNDSVIKGVSVEIRDNKLSKVALLPIGVKPQVAGAEFAEEEYAEIEFEVIEEFEEAKIDVNSVKDMNLDDKVAIITAIFGSLTNDEKEGIRQLYWADFEKKEPEQPQKIKTEAEIRAEITAEFERKEKGNALKQVMKKKVVPCMQSIVEFAIDEALTKSGTVEFEADGKKENVSYFEKIEKEIEALPDAANFQSEVERMEFGEFEEGTGDDPMARAHEEVKKMLGGK</sequence>
<dbReference type="AlphaFoldDB" id="A0AAW6WCU0"/>
<name>A0AAW6WCU0_9FUSO</name>
<dbReference type="RefSeq" id="WP_285049170.1">
    <property type="nucleotide sequence ID" value="NZ_JAMGTK010000016.1"/>
</dbReference>
<reference evidence="1" key="1">
    <citation type="journal article" date="2022" name="Gene">
        <title>A genome-led study on the pathogenesis of Fusobacterium necrophorum infections.</title>
        <authorList>
            <person name="Thapa G."/>
            <person name="Jayal A."/>
            <person name="Sikazwe E."/>
            <person name="Perry T."/>
            <person name="Mohammed Al Balushi A."/>
            <person name="Livingstone P."/>
        </authorList>
    </citation>
    <scope>NUCLEOTIDE SEQUENCE</scope>
    <source>
        <strain evidence="1">BRON_8</strain>
    </source>
</reference>
<keyword evidence="2" id="KW-1185">Reference proteome</keyword>
<dbReference type="Proteomes" id="UP001173223">
    <property type="component" value="Unassembled WGS sequence"/>
</dbReference>
<reference evidence="1" key="2">
    <citation type="submission" date="2022-04" db="EMBL/GenBank/DDBJ databases">
        <authorList>
            <person name="Livingstone P.G."/>
        </authorList>
    </citation>
    <scope>NUCLEOTIDE SEQUENCE</scope>
    <source>
        <strain evidence="1">BRON_8</strain>
    </source>
</reference>